<protein>
    <submittedName>
        <fullName evidence="1">Uncharacterized protein</fullName>
    </submittedName>
</protein>
<proteinExistence type="predicted"/>
<dbReference type="RefSeq" id="WP_136908621.1">
    <property type="nucleotide sequence ID" value="NZ_SUMD01000003.1"/>
</dbReference>
<organism evidence="1 2">
    <name type="scientific">Rhodococcus oryzae</name>
    <dbReference type="NCBI Taxonomy" id="2571143"/>
    <lineage>
        <taxon>Bacteria</taxon>
        <taxon>Bacillati</taxon>
        <taxon>Actinomycetota</taxon>
        <taxon>Actinomycetes</taxon>
        <taxon>Mycobacteriales</taxon>
        <taxon>Nocardiaceae</taxon>
        <taxon>Rhodococcus</taxon>
    </lineage>
</organism>
<evidence type="ECO:0000313" key="1">
    <source>
        <dbReference type="EMBL" id="TJZ79483.1"/>
    </source>
</evidence>
<reference evidence="1 2" key="1">
    <citation type="submission" date="2019-04" db="EMBL/GenBank/DDBJ databases">
        <title>Rhodococcus oryzae sp. nov., a novel actinomycete isolated from rhizosphere soil of rice (Oryza sativa L.).</title>
        <authorList>
            <person name="Li C."/>
        </authorList>
    </citation>
    <scope>NUCLEOTIDE SEQUENCE [LARGE SCALE GENOMIC DNA]</scope>
    <source>
        <strain evidence="1 2">NEAU-CX67</strain>
    </source>
</reference>
<comment type="caution">
    <text evidence="1">The sequence shown here is derived from an EMBL/GenBank/DDBJ whole genome shotgun (WGS) entry which is preliminary data.</text>
</comment>
<gene>
    <name evidence="1" type="ORF">FCG67_07585</name>
</gene>
<accession>A0ABY2RMP8</accession>
<keyword evidence="2" id="KW-1185">Reference proteome</keyword>
<evidence type="ECO:0000313" key="2">
    <source>
        <dbReference type="Proteomes" id="UP000305109"/>
    </source>
</evidence>
<dbReference type="EMBL" id="SUMD01000003">
    <property type="protein sequence ID" value="TJZ79483.1"/>
    <property type="molecule type" value="Genomic_DNA"/>
</dbReference>
<name>A0ABY2RMP8_9NOCA</name>
<sequence length="142" mass="15697">MPVVILDQVDSGPAELAVQLPVRAELVRVLPGPDRPDYCLALLEKRLVFKPGPDFDVSRVGAEFFRTDNDGSPAVLVYAVVFCARFQGTQVAPDMKDLWVNLAYVIDNSQMRDGAVDFAKLENVAVARINLDPTIETLRQPK</sequence>
<dbReference type="Proteomes" id="UP000305109">
    <property type="component" value="Unassembled WGS sequence"/>
</dbReference>